<organism evidence="1 2">
    <name type="scientific">Lactococcus taiwanensis</name>
    <dbReference type="NCBI Taxonomy" id="1151742"/>
    <lineage>
        <taxon>Bacteria</taxon>
        <taxon>Bacillati</taxon>
        <taxon>Bacillota</taxon>
        <taxon>Bacilli</taxon>
        <taxon>Lactobacillales</taxon>
        <taxon>Streptococcaceae</taxon>
        <taxon>Lactococcus</taxon>
    </lineage>
</organism>
<dbReference type="AlphaFoldDB" id="A0AA45QSH2"/>
<dbReference type="Proteomes" id="UP000663608">
    <property type="component" value="Chromosome"/>
</dbReference>
<evidence type="ECO:0000313" key="1">
    <source>
        <dbReference type="EMBL" id="QSE77396.1"/>
    </source>
</evidence>
<sequence>METGDCITLANGEKARIISGDVTIYKNALVVELENKDVRVVDRETLNLAKANPHDNLGNHKRIREL</sequence>
<gene>
    <name evidence="1" type="ORF">JW886_03900</name>
</gene>
<proteinExistence type="predicted"/>
<evidence type="ECO:0000313" key="2">
    <source>
        <dbReference type="Proteomes" id="UP000663608"/>
    </source>
</evidence>
<protein>
    <submittedName>
        <fullName evidence="1">Bacteriocin</fullName>
    </submittedName>
</protein>
<reference evidence="1 2" key="1">
    <citation type="submission" date="2021-02" db="EMBL/GenBank/DDBJ databases">
        <title>Complete genome sequence of Lactococcus lactis strain K_LL004.</title>
        <authorList>
            <person name="Kim H.B."/>
        </authorList>
    </citation>
    <scope>NUCLEOTIDE SEQUENCE [LARGE SCALE GENOMIC DNA]</scope>
    <source>
        <strain evidence="1 2">K_LL004</strain>
    </source>
</reference>
<keyword evidence="2" id="KW-1185">Reference proteome</keyword>
<dbReference type="RefSeq" id="WP_200406572.1">
    <property type="nucleotide sequence ID" value="NZ_BNDT01000001.1"/>
</dbReference>
<dbReference type="EMBL" id="CP070872">
    <property type="protein sequence ID" value="QSE77396.1"/>
    <property type="molecule type" value="Genomic_DNA"/>
</dbReference>
<accession>A0AA45QSH2</accession>
<dbReference type="KEGG" id="lti:JW886_03900"/>
<name>A0AA45QSH2_9LACT</name>